<dbReference type="InterPro" id="IPR036397">
    <property type="entry name" value="RNaseH_sf"/>
</dbReference>
<dbReference type="GO" id="GO:0003676">
    <property type="term" value="F:nucleic acid binding"/>
    <property type="evidence" value="ECO:0007669"/>
    <property type="project" value="InterPro"/>
</dbReference>
<protein>
    <recommendedName>
        <fullName evidence="3">Tc1-like transposase DDE domain-containing protein</fullName>
    </recommendedName>
</protein>
<organism evidence="1 2">
    <name type="scientific">Araneus ventricosus</name>
    <name type="common">Orbweaver spider</name>
    <name type="synonym">Epeira ventricosa</name>
    <dbReference type="NCBI Taxonomy" id="182803"/>
    <lineage>
        <taxon>Eukaryota</taxon>
        <taxon>Metazoa</taxon>
        <taxon>Ecdysozoa</taxon>
        <taxon>Arthropoda</taxon>
        <taxon>Chelicerata</taxon>
        <taxon>Arachnida</taxon>
        <taxon>Araneae</taxon>
        <taxon>Araneomorphae</taxon>
        <taxon>Entelegynae</taxon>
        <taxon>Araneoidea</taxon>
        <taxon>Araneidae</taxon>
        <taxon>Araneus</taxon>
    </lineage>
</organism>
<evidence type="ECO:0000313" key="1">
    <source>
        <dbReference type="EMBL" id="GBN60820.1"/>
    </source>
</evidence>
<proteinExistence type="predicted"/>
<accession>A0A4Y2QD41</accession>
<dbReference type="Gene3D" id="3.30.420.10">
    <property type="entry name" value="Ribonuclease H-like superfamily/Ribonuclease H"/>
    <property type="match status" value="1"/>
</dbReference>
<dbReference type="Proteomes" id="UP000499080">
    <property type="component" value="Unassembled WGS sequence"/>
</dbReference>
<evidence type="ECO:0008006" key="3">
    <source>
        <dbReference type="Google" id="ProtNLM"/>
    </source>
</evidence>
<sequence>MIWREPGTRALSGAKHCRKRPLQRWPVTYLGRDSNEWPNRPLRVRWGFRHSCPISLRNPTPSCAAFYCCNGYRRDIYGDNARPHRARLVRSYLESETIPQMTWPATSPDLNPIKHVGKTDCRSHCASRHPPRAATSLVTRIGITTTTSDQRYYCQRASSLSSIHFS</sequence>
<evidence type="ECO:0000313" key="2">
    <source>
        <dbReference type="Proteomes" id="UP000499080"/>
    </source>
</evidence>
<keyword evidence="2" id="KW-1185">Reference proteome</keyword>
<comment type="caution">
    <text evidence="1">The sequence shown here is derived from an EMBL/GenBank/DDBJ whole genome shotgun (WGS) entry which is preliminary data.</text>
</comment>
<dbReference type="AlphaFoldDB" id="A0A4Y2QD41"/>
<gene>
    <name evidence="1" type="ORF">AVEN_59316_1</name>
</gene>
<dbReference type="OrthoDB" id="6469289at2759"/>
<reference evidence="1 2" key="1">
    <citation type="journal article" date="2019" name="Sci. Rep.">
        <title>Orb-weaving spider Araneus ventricosus genome elucidates the spidroin gene catalogue.</title>
        <authorList>
            <person name="Kono N."/>
            <person name="Nakamura H."/>
            <person name="Ohtoshi R."/>
            <person name="Moran D.A.P."/>
            <person name="Shinohara A."/>
            <person name="Yoshida Y."/>
            <person name="Fujiwara M."/>
            <person name="Mori M."/>
            <person name="Tomita M."/>
            <person name="Arakawa K."/>
        </authorList>
    </citation>
    <scope>NUCLEOTIDE SEQUENCE [LARGE SCALE GENOMIC DNA]</scope>
</reference>
<dbReference type="EMBL" id="BGPR01013467">
    <property type="protein sequence ID" value="GBN60820.1"/>
    <property type="molecule type" value="Genomic_DNA"/>
</dbReference>
<name>A0A4Y2QD41_ARAVE</name>